<dbReference type="InterPro" id="IPR016167">
    <property type="entry name" value="FAD-bd_PCMH_sub1"/>
</dbReference>
<dbReference type="STRING" id="1123062.SAMN02745775_105166"/>
<dbReference type="Gene3D" id="3.30.465.10">
    <property type="match status" value="1"/>
</dbReference>
<dbReference type="SUPFAM" id="SSF56176">
    <property type="entry name" value="FAD-binding/transporter-associated domain-like"/>
    <property type="match status" value="1"/>
</dbReference>
<keyword evidence="3" id="KW-0560">Oxidoreductase</keyword>
<protein>
    <submittedName>
        <fullName evidence="5">Carbon-monoxide dehydrogenase medium subunit</fullName>
    </submittedName>
</protein>
<evidence type="ECO:0000256" key="1">
    <source>
        <dbReference type="ARBA" id="ARBA00022630"/>
    </source>
</evidence>
<evidence type="ECO:0000313" key="6">
    <source>
        <dbReference type="Proteomes" id="UP000199473"/>
    </source>
</evidence>
<dbReference type="SMART" id="SM01092">
    <property type="entry name" value="CO_deh_flav_C"/>
    <property type="match status" value="1"/>
</dbReference>
<dbReference type="Gene3D" id="3.30.43.10">
    <property type="entry name" value="Uridine Diphospho-n-acetylenolpyruvylglucosamine Reductase, domain 2"/>
    <property type="match status" value="1"/>
</dbReference>
<dbReference type="OrthoDB" id="9793944at2"/>
<dbReference type="InterPro" id="IPR051312">
    <property type="entry name" value="Diverse_Substr_Oxidored"/>
</dbReference>
<dbReference type="PANTHER" id="PTHR42659:SF2">
    <property type="entry name" value="XANTHINE DEHYDROGENASE SUBUNIT C-RELATED"/>
    <property type="match status" value="1"/>
</dbReference>
<dbReference type="RefSeq" id="WP_092960690.1">
    <property type="nucleotide sequence ID" value="NZ_FOSQ01000005.1"/>
</dbReference>
<keyword evidence="1" id="KW-0285">Flavoprotein</keyword>
<dbReference type="PANTHER" id="PTHR42659">
    <property type="entry name" value="XANTHINE DEHYDROGENASE SUBUNIT C-RELATED"/>
    <property type="match status" value="1"/>
</dbReference>
<dbReference type="GO" id="GO:0071949">
    <property type="term" value="F:FAD binding"/>
    <property type="evidence" value="ECO:0007669"/>
    <property type="project" value="InterPro"/>
</dbReference>
<name>A0A1I4BCI2_9PROT</name>
<dbReference type="InterPro" id="IPR016169">
    <property type="entry name" value="FAD-bd_PCMH_sub2"/>
</dbReference>
<evidence type="ECO:0000256" key="3">
    <source>
        <dbReference type="ARBA" id="ARBA00023002"/>
    </source>
</evidence>
<sequence>MYDFEYHKPSSVADAVKILAADPDARAISGGMTLLPALKLRLNKPTSVVDLSGIADLRGVKREGGKLVVGALTRHYEVATSAEVKASIPALAAMAASIGDTQVRNRGTMGGSVANNDPSADYPAALLALGATIQTDRRTISADDFFQGMFATALEAGELVTAIHIPVPEKAGYAKMKNPASRYSMAGVFVAKGPAGVRVAVNGAGNNGVFREAAMEAALSANWSADAVAGIKVDPSGMNGDIHGSAEYRAHLVTVMAKRAVVDAG</sequence>
<dbReference type="Gene3D" id="3.30.390.50">
    <property type="entry name" value="CO dehydrogenase flavoprotein, C-terminal domain"/>
    <property type="match status" value="1"/>
</dbReference>
<dbReference type="PROSITE" id="PS51387">
    <property type="entry name" value="FAD_PCMH"/>
    <property type="match status" value="1"/>
</dbReference>
<dbReference type="AlphaFoldDB" id="A0A1I4BCI2"/>
<keyword evidence="6" id="KW-1185">Reference proteome</keyword>
<dbReference type="Pfam" id="PF00941">
    <property type="entry name" value="FAD_binding_5"/>
    <property type="match status" value="1"/>
</dbReference>
<dbReference type="InterPro" id="IPR005107">
    <property type="entry name" value="CO_DH_flav_C"/>
</dbReference>
<dbReference type="Proteomes" id="UP000199473">
    <property type="component" value="Unassembled WGS sequence"/>
</dbReference>
<reference evidence="5 6" key="1">
    <citation type="submission" date="2016-10" db="EMBL/GenBank/DDBJ databases">
        <authorList>
            <person name="de Groot N.N."/>
        </authorList>
    </citation>
    <scope>NUCLEOTIDE SEQUENCE [LARGE SCALE GENOMIC DNA]</scope>
    <source>
        <strain evidence="5 6">DSM 19981</strain>
    </source>
</reference>
<accession>A0A1I4BCI2</accession>
<dbReference type="SUPFAM" id="SSF55447">
    <property type="entry name" value="CO dehydrogenase flavoprotein C-terminal domain-like"/>
    <property type="match status" value="1"/>
</dbReference>
<proteinExistence type="predicted"/>
<evidence type="ECO:0000259" key="4">
    <source>
        <dbReference type="PROSITE" id="PS51387"/>
    </source>
</evidence>
<dbReference type="GO" id="GO:0016491">
    <property type="term" value="F:oxidoreductase activity"/>
    <property type="evidence" value="ECO:0007669"/>
    <property type="project" value="UniProtKB-KW"/>
</dbReference>
<dbReference type="EMBL" id="FOSQ01000005">
    <property type="protein sequence ID" value="SFK66243.1"/>
    <property type="molecule type" value="Genomic_DNA"/>
</dbReference>
<dbReference type="InterPro" id="IPR036683">
    <property type="entry name" value="CO_DH_flav_C_dom_sf"/>
</dbReference>
<gene>
    <name evidence="5" type="ORF">SAMN02745775_105166</name>
</gene>
<evidence type="ECO:0000313" key="5">
    <source>
        <dbReference type="EMBL" id="SFK66243.1"/>
    </source>
</evidence>
<dbReference type="InterPro" id="IPR002346">
    <property type="entry name" value="Mopterin_DH_FAD-bd"/>
</dbReference>
<feature type="domain" description="FAD-binding PCMH-type" evidence="4">
    <location>
        <begin position="1"/>
        <end position="170"/>
    </location>
</feature>
<organism evidence="5 6">
    <name type="scientific">Falsiroseomonas stagni DSM 19981</name>
    <dbReference type="NCBI Taxonomy" id="1123062"/>
    <lineage>
        <taxon>Bacteria</taxon>
        <taxon>Pseudomonadati</taxon>
        <taxon>Pseudomonadota</taxon>
        <taxon>Alphaproteobacteria</taxon>
        <taxon>Acetobacterales</taxon>
        <taxon>Roseomonadaceae</taxon>
        <taxon>Falsiroseomonas</taxon>
    </lineage>
</organism>
<dbReference type="FunFam" id="3.30.465.10:FF:000017">
    <property type="entry name" value="Xanthine dehydrogenase, FAD binding subunit"/>
    <property type="match status" value="1"/>
</dbReference>
<keyword evidence="2" id="KW-0274">FAD</keyword>
<dbReference type="InterPro" id="IPR016166">
    <property type="entry name" value="FAD-bd_PCMH"/>
</dbReference>
<evidence type="ECO:0000256" key="2">
    <source>
        <dbReference type="ARBA" id="ARBA00022827"/>
    </source>
</evidence>
<dbReference type="InterPro" id="IPR036318">
    <property type="entry name" value="FAD-bd_PCMH-like_sf"/>
</dbReference>